<proteinExistence type="predicted"/>
<accession>A9WHL7</accession>
<dbReference type="EnsemblBacteria" id="ABY36343">
    <property type="protein sequence ID" value="ABY36343"/>
    <property type="gene ID" value="Caur_3146"/>
</dbReference>
<dbReference type="HOGENOM" id="CLU_1275806_0_0_0"/>
<protein>
    <recommendedName>
        <fullName evidence="4">DUF4386 domain-containing protein</fullName>
    </recommendedName>
</protein>
<dbReference type="Proteomes" id="UP000002008">
    <property type="component" value="Chromosome"/>
</dbReference>
<keyword evidence="1" id="KW-0472">Membrane</keyword>
<feature type="transmembrane region" description="Helical" evidence="1">
    <location>
        <begin position="7"/>
        <end position="30"/>
    </location>
</feature>
<feature type="transmembrane region" description="Helical" evidence="1">
    <location>
        <begin position="124"/>
        <end position="146"/>
    </location>
</feature>
<dbReference type="PATRIC" id="fig|324602.8.peg.3551"/>
<sequence>MNKRNWLAVFGVVYVLAWLIGLVIPTGTLSPSMPDAELRQALLANQTARLIQVYLIDGVAGISILLFAVAVCGLFQTPGEKNLARVVLSAGIAAGTMSLVQASIQQTMVNSALLTSAETPFRTLLVLINQIDTFKLMALALLSVSISTIGLRTHLLPAWVNWSGIVLAIALLLGGLSFAFTNAMLTVILFASLPMLLIWVGAVSTVMMNDFKQGMR</sequence>
<feature type="transmembrane region" description="Helical" evidence="1">
    <location>
        <begin position="158"/>
        <end position="180"/>
    </location>
</feature>
<keyword evidence="1" id="KW-0812">Transmembrane</keyword>
<dbReference type="InParanoid" id="A9WHL7"/>
<evidence type="ECO:0000313" key="2">
    <source>
        <dbReference type="EMBL" id="ABY36343.1"/>
    </source>
</evidence>
<feature type="transmembrane region" description="Helical" evidence="1">
    <location>
        <begin position="50"/>
        <end position="74"/>
    </location>
</feature>
<dbReference type="KEGG" id="cau:Caur_3146"/>
<name>A9WHL7_CHLAA</name>
<dbReference type="STRING" id="324602.Caur_3146"/>
<keyword evidence="3" id="KW-1185">Reference proteome</keyword>
<evidence type="ECO:0000256" key="1">
    <source>
        <dbReference type="SAM" id="Phobius"/>
    </source>
</evidence>
<evidence type="ECO:0000313" key="3">
    <source>
        <dbReference type="Proteomes" id="UP000002008"/>
    </source>
</evidence>
<evidence type="ECO:0008006" key="4">
    <source>
        <dbReference type="Google" id="ProtNLM"/>
    </source>
</evidence>
<keyword evidence="1" id="KW-1133">Transmembrane helix</keyword>
<dbReference type="AlphaFoldDB" id="A9WHL7"/>
<gene>
    <name evidence="2" type="ordered locus">Caur_3146</name>
</gene>
<feature type="transmembrane region" description="Helical" evidence="1">
    <location>
        <begin position="186"/>
        <end position="208"/>
    </location>
</feature>
<reference evidence="3" key="1">
    <citation type="journal article" date="2011" name="BMC Genomics">
        <title>Complete genome sequence of the filamentous anoxygenic phototrophic bacterium Chloroflexus aurantiacus.</title>
        <authorList>
            <person name="Tang K.H."/>
            <person name="Barry K."/>
            <person name="Chertkov O."/>
            <person name="Dalin E."/>
            <person name="Han C.S."/>
            <person name="Hauser L.J."/>
            <person name="Honchak B.M."/>
            <person name="Karbach L.E."/>
            <person name="Land M.L."/>
            <person name="Lapidus A."/>
            <person name="Larimer F.W."/>
            <person name="Mikhailova N."/>
            <person name="Pitluck S."/>
            <person name="Pierson B.K."/>
            <person name="Blankenship R.E."/>
        </authorList>
    </citation>
    <scope>NUCLEOTIDE SEQUENCE [LARGE SCALE GENOMIC DNA]</scope>
    <source>
        <strain evidence="3">ATCC 29366 / DSM 635 / J-10-fl</strain>
    </source>
</reference>
<organism evidence="2 3">
    <name type="scientific">Chloroflexus aurantiacus (strain ATCC 29366 / DSM 635 / J-10-fl)</name>
    <dbReference type="NCBI Taxonomy" id="324602"/>
    <lineage>
        <taxon>Bacteria</taxon>
        <taxon>Bacillati</taxon>
        <taxon>Chloroflexota</taxon>
        <taxon>Chloroflexia</taxon>
        <taxon>Chloroflexales</taxon>
        <taxon>Chloroflexineae</taxon>
        <taxon>Chloroflexaceae</taxon>
        <taxon>Chloroflexus</taxon>
    </lineage>
</organism>
<feature type="transmembrane region" description="Helical" evidence="1">
    <location>
        <begin position="86"/>
        <end position="104"/>
    </location>
</feature>
<dbReference type="EMBL" id="CP000909">
    <property type="protein sequence ID" value="ABY36343.1"/>
    <property type="molecule type" value="Genomic_DNA"/>
</dbReference>